<proteinExistence type="inferred from homology"/>
<keyword evidence="7" id="KW-1185">Reference proteome</keyword>
<name>A0ABQ0ATN5_9FIRM</name>
<protein>
    <submittedName>
        <fullName evidence="6">Sugar-binding transcriptional regulator</fullName>
    </submittedName>
</protein>
<comment type="similarity">
    <text evidence="1">Belongs to the SorC transcriptional regulatory family.</text>
</comment>
<dbReference type="PANTHER" id="PTHR34294:SF1">
    <property type="entry name" value="TRANSCRIPTIONAL REGULATOR LSRR"/>
    <property type="match status" value="1"/>
</dbReference>
<dbReference type="Gene3D" id="3.40.50.1360">
    <property type="match status" value="1"/>
</dbReference>
<keyword evidence="3" id="KW-0238">DNA-binding</keyword>
<dbReference type="InterPro" id="IPR037171">
    <property type="entry name" value="NagB/RpiA_transferase-like"/>
</dbReference>
<evidence type="ECO:0000313" key="6">
    <source>
        <dbReference type="EMBL" id="GAA6267402.1"/>
    </source>
</evidence>
<comment type="caution">
    <text evidence="6">The sequence shown here is derived from an EMBL/GenBank/DDBJ whole genome shotgun (WGS) entry which is preliminary data.</text>
</comment>
<keyword evidence="2" id="KW-0805">Transcription regulation</keyword>
<accession>A0ABQ0ATN5</accession>
<gene>
    <name evidence="6" type="ORF">F130042H8_04620</name>
</gene>
<dbReference type="Proteomes" id="UP001600894">
    <property type="component" value="Unassembled WGS sequence"/>
</dbReference>
<dbReference type="InterPro" id="IPR051054">
    <property type="entry name" value="SorC_transcr_regulators"/>
</dbReference>
<evidence type="ECO:0000256" key="2">
    <source>
        <dbReference type="ARBA" id="ARBA00023015"/>
    </source>
</evidence>
<dbReference type="EMBL" id="BAABXL010000001">
    <property type="protein sequence ID" value="GAA6267402.1"/>
    <property type="molecule type" value="Genomic_DNA"/>
</dbReference>
<sequence length="303" mass="33498">MRYDDELVLKAAWYYYIENMTQQSIALKLGISRMKVIRLLETAKETGVIQFKISQDMGKHLHAEQKLKEMWNLKNVLIVPTPDNKSKINEYLAMAAANYLADQITENTFINMGYGDTPSRVLNHLATITDVPVSFVSFTGGVNYYLPNSASNTFKARLHLYPAPLLLSSKEVCQAILQEPSVTEIRRMVRLSSFSIVGIGAMNNDATIISNGILSKNDFTYLTMKGAVGDVLTHFIDKDGAPVVTSIEDRLVSTPLETLKELNNVIGIAGGEQKTTVIKAALKGGYIDSLITDEDTAKKLIGE</sequence>
<dbReference type="InterPro" id="IPR036388">
    <property type="entry name" value="WH-like_DNA-bd_sf"/>
</dbReference>
<organism evidence="6 7">
    <name type="scientific">Enterocloster alcoholdehydrogenati</name>
    <dbReference type="NCBI Taxonomy" id="2547410"/>
    <lineage>
        <taxon>Bacteria</taxon>
        <taxon>Bacillati</taxon>
        <taxon>Bacillota</taxon>
        <taxon>Clostridia</taxon>
        <taxon>Lachnospirales</taxon>
        <taxon>Lachnospiraceae</taxon>
        <taxon>Enterocloster</taxon>
    </lineage>
</organism>
<dbReference type="PANTHER" id="PTHR34294">
    <property type="entry name" value="TRANSCRIPTIONAL REGULATOR-RELATED"/>
    <property type="match status" value="1"/>
</dbReference>
<evidence type="ECO:0000256" key="1">
    <source>
        <dbReference type="ARBA" id="ARBA00010466"/>
    </source>
</evidence>
<reference evidence="6 7" key="1">
    <citation type="submission" date="2024-04" db="EMBL/GenBank/DDBJ databases">
        <title>Defined microbial consortia suppress multidrug-resistant proinflammatory Enterobacteriaceae via ecological control.</title>
        <authorList>
            <person name="Furuichi M."/>
            <person name="Kawaguchi T."/>
            <person name="Pust M."/>
            <person name="Yasuma K."/>
            <person name="Plichta D."/>
            <person name="Hasegawa N."/>
            <person name="Ohya T."/>
            <person name="Bhattarai S."/>
            <person name="Sasajima S."/>
            <person name="Aoto Y."/>
            <person name="Tuganbaev T."/>
            <person name="Yaginuma M."/>
            <person name="Ueda M."/>
            <person name="Okahashi N."/>
            <person name="Amafuji K."/>
            <person name="Kiridooshi Y."/>
            <person name="Sugita K."/>
            <person name="Strazar M."/>
            <person name="Skelly A."/>
            <person name="Suda W."/>
            <person name="Hattori M."/>
            <person name="Nakamoto N."/>
            <person name="Caballero S."/>
            <person name="Norman J."/>
            <person name="Olle B."/>
            <person name="Tanoue T."/>
            <person name="Arita M."/>
            <person name="Bucci V."/>
            <person name="Atarashi K."/>
            <person name="Xavier R."/>
            <person name="Honda K."/>
        </authorList>
    </citation>
    <scope>NUCLEOTIDE SEQUENCE [LARGE SCALE GENOMIC DNA]</scope>
    <source>
        <strain evidence="7">f13</strain>
    </source>
</reference>
<evidence type="ECO:0000259" key="5">
    <source>
        <dbReference type="Pfam" id="PF04198"/>
    </source>
</evidence>
<dbReference type="RefSeq" id="WP_176255076.1">
    <property type="nucleotide sequence ID" value="NZ_BAABXL010000001.1"/>
</dbReference>
<evidence type="ECO:0000256" key="4">
    <source>
        <dbReference type="ARBA" id="ARBA00023163"/>
    </source>
</evidence>
<dbReference type="InterPro" id="IPR007324">
    <property type="entry name" value="Sugar-bd_dom_put"/>
</dbReference>
<evidence type="ECO:0000313" key="7">
    <source>
        <dbReference type="Proteomes" id="UP001600894"/>
    </source>
</evidence>
<evidence type="ECO:0000256" key="3">
    <source>
        <dbReference type="ARBA" id="ARBA00023125"/>
    </source>
</evidence>
<keyword evidence="4" id="KW-0804">Transcription</keyword>
<dbReference type="Gene3D" id="1.10.10.10">
    <property type="entry name" value="Winged helix-like DNA-binding domain superfamily/Winged helix DNA-binding domain"/>
    <property type="match status" value="1"/>
</dbReference>
<dbReference type="SUPFAM" id="SSF100950">
    <property type="entry name" value="NagB/RpiA/CoA transferase-like"/>
    <property type="match status" value="1"/>
</dbReference>
<dbReference type="Pfam" id="PF04198">
    <property type="entry name" value="Sugar-bind"/>
    <property type="match status" value="1"/>
</dbReference>
<feature type="domain" description="Sugar-binding" evidence="5">
    <location>
        <begin position="59"/>
        <end position="301"/>
    </location>
</feature>